<evidence type="ECO:0000256" key="4">
    <source>
        <dbReference type="ARBA" id="ARBA00022496"/>
    </source>
</evidence>
<keyword evidence="9 11" id="KW-0472">Membrane</keyword>
<dbReference type="InterPro" id="IPR011662">
    <property type="entry name" value="Secretin/TonB_short_N"/>
</dbReference>
<dbReference type="PANTHER" id="PTHR32552">
    <property type="entry name" value="FERRICHROME IRON RECEPTOR-RELATED"/>
    <property type="match status" value="1"/>
</dbReference>
<evidence type="ECO:0000256" key="10">
    <source>
        <dbReference type="ARBA" id="ARBA00023237"/>
    </source>
</evidence>
<dbReference type="GO" id="GO:0006826">
    <property type="term" value="P:iron ion transport"/>
    <property type="evidence" value="ECO:0007669"/>
    <property type="project" value="UniProtKB-KW"/>
</dbReference>
<keyword evidence="6" id="KW-0408">Iron</keyword>
<evidence type="ECO:0000256" key="9">
    <source>
        <dbReference type="ARBA" id="ARBA00023136"/>
    </source>
</evidence>
<evidence type="ECO:0000256" key="8">
    <source>
        <dbReference type="ARBA" id="ARBA00023077"/>
    </source>
</evidence>
<name>A0A7X5ZWP4_9SPHN</name>
<protein>
    <submittedName>
        <fullName evidence="15">Outer membrane receptor protein involved in Fe transport</fullName>
    </submittedName>
</protein>
<dbReference type="GO" id="GO:0009279">
    <property type="term" value="C:cell outer membrane"/>
    <property type="evidence" value="ECO:0007669"/>
    <property type="project" value="UniProtKB-SubCell"/>
</dbReference>
<dbReference type="InterPro" id="IPR039426">
    <property type="entry name" value="TonB-dep_rcpt-like"/>
</dbReference>
<evidence type="ECO:0000256" key="13">
    <source>
        <dbReference type="SAM" id="SignalP"/>
    </source>
</evidence>
<reference evidence="15 16" key="1">
    <citation type="submission" date="2020-03" db="EMBL/GenBank/DDBJ databases">
        <title>Genomic Encyclopedia of Type Strains, Phase IV (KMG-IV): sequencing the most valuable type-strain genomes for metagenomic binning, comparative biology and taxonomic classification.</title>
        <authorList>
            <person name="Goeker M."/>
        </authorList>
    </citation>
    <scope>NUCLEOTIDE SEQUENCE [LARGE SCALE GENOMIC DNA]</scope>
    <source>
        <strain evidence="15 16">DSM 4733</strain>
    </source>
</reference>
<dbReference type="InterPro" id="IPR012910">
    <property type="entry name" value="Plug_dom"/>
</dbReference>
<dbReference type="PANTHER" id="PTHR32552:SF81">
    <property type="entry name" value="TONB-DEPENDENT OUTER MEMBRANE RECEPTOR"/>
    <property type="match status" value="1"/>
</dbReference>
<evidence type="ECO:0000313" key="15">
    <source>
        <dbReference type="EMBL" id="NIJ65999.1"/>
    </source>
</evidence>
<comment type="subcellular location">
    <subcellularLocation>
        <location evidence="1 11">Cell outer membrane</location>
        <topology evidence="1 11">Multi-pass membrane protein</topology>
    </subcellularLocation>
</comment>
<evidence type="ECO:0000256" key="7">
    <source>
        <dbReference type="ARBA" id="ARBA00023065"/>
    </source>
</evidence>
<keyword evidence="8 12" id="KW-0798">TonB box</keyword>
<dbReference type="Pfam" id="PF00593">
    <property type="entry name" value="TonB_dep_Rec_b-barrel"/>
    <property type="match status" value="1"/>
</dbReference>
<evidence type="ECO:0000256" key="5">
    <source>
        <dbReference type="ARBA" id="ARBA00022692"/>
    </source>
</evidence>
<dbReference type="Proteomes" id="UP000564677">
    <property type="component" value="Unassembled WGS sequence"/>
</dbReference>
<dbReference type="PROSITE" id="PS52016">
    <property type="entry name" value="TONB_DEPENDENT_REC_3"/>
    <property type="match status" value="1"/>
</dbReference>
<keyword evidence="15" id="KW-0675">Receptor</keyword>
<dbReference type="InterPro" id="IPR000531">
    <property type="entry name" value="Beta-barrel_TonB"/>
</dbReference>
<evidence type="ECO:0000256" key="2">
    <source>
        <dbReference type="ARBA" id="ARBA00022448"/>
    </source>
</evidence>
<dbReference type="InterPro" id="IPR036942">
    <property type="entry name" value="Beta-barrel_TonB_sf"/>
</dbReference>
<keyword evidence="13" id="KW-0732">Signal</keyword>
<evidence type="ECO:0000256" key="11">
    <source>
        <dbReference type="PROSITE-ProRule" id="PRU01360"/>
    </source>
</evidence>
<organism evidence="15 16">
    <name type="scientific">Sphingomonas leidyi</name>
    <dbReference type="NCBI Taxonomy" id="68569"/>
    <lineage>
        <taxon>Bacteria</taxon>
        <taxon>Pseudomonadati</taxon>
        <taxon>Pseudomonadota</taxon>
        <taxon>Alphaproteobacteria</taxon>
        <taxon>Sphingomonadales</taxon>
        <taxon>Sphingomonadaceae</taxon>
        <taxon>Sphingomonas</taxon>
    </lineage>
</organism>
<keyword evidence="3 11" id="KW-1134">Transmembrane beta strand</keyword>
<keyword evidence="2 11" id="KW-0813">Transport</keyword>
<keyword evidence="5 11" id="KW-0812">Transmembrane</keyword>
<dbReference type="SMART" id="SM00965">
    <property type="entry name" value="STN"/>
    <property type="match status" value="1"/>
</dbReference>
<proteinExistence type="inferred from homology"/>
<evidence type="ECO:0000313" key="16">
    <source>
        <dbReference type="Proteomes" id="UP000564677"/>
    </source>
</evidence>
<evidence type="ECO:0000256" key="3">
    <source>
        <dbReference type="ARBA" id="ARBA00022452"/>
    </source>
</evidence>
<gene>
    <name evidence="15" type="ORF">FHR20_002961</name>
</gene>
<evidence type="ECO:0000259" key="14">
    <source>
        <dbReference type="SMART" id="SM00965"/>
    </source>
</evidence>
<sequence length="1090" mass="119086">MARRFGLRVRIAALAGCASLWISMPAAAQGNPRTSFDIPAQDLGAALNRAAIQSHREIEFNADLVRSRRAPAVRGSYSITEVLERLLTGSGLRARTTSSGAIIIEPVQQSSIGIDGSGGAQDQAAEADIIVTAQKVREKMQDVPIAISVFTAKSLDDQKIEGGSELLRGTPNVSFSKTNFASYNFQIRGIGTQALSVTTDPAVAISFNAMPLIRNRLFEQEYFDVERVEVLRGPQGTLYGRNATAGVVNMIPILADPGQMAGSLKLETGNYSAMRASGMLNLPLTDALAVRVAGAWTSRDGYDYNMVTQRGVNGRDLWGARGSILWKPSSRFTASLVWEHFHEDDDRSRTGKQLCHSDPSPANLDGISIYPQNRGYFSQGCKPGSLYDDAAFGVPNGASLPNVAAASSSVSGAVGFQGNTGTGVFAIPFATDPFAGVVQSRDLRVIGTTYDPVFRATNDVAQFNLEFKLNDGLRFVSQAGWSRDEYYSTQDYSRFPSQPIFTNTDPANGITYADSNNVRIPAYNLLPDGVWCDPQLGCSKGYLAVDLNRSTSSQWSQEFRLQSSFDGPINFNLGANYLDFKIDEDYYVFNNTFSLVGTILFNKSGTAGSRPVDSCPQNVTTLPYVGAGYSCMYIDPNPIGSIDGNGHNYFRSRNVAHTQSWAGFGELYWKAADRLKITAGLRYTRDIKTTTPYATQLLLTPGPLGGGYVNSGYPASPDIRQKWGAVTGRFVVDWKPRLSFTDDTLLYASYARGYKAGGTNSPGIGSDPANIGFFQTDPRFRPEYINAFEIGTKNNLAGGRLSLNATAFYYDYKDYQVSQIIDRATKNENFNATSYGLELESIWRPTSRLSFNANFGLLKTRIGSGMRSIDVMNRTQGHDDWILVKPWIQTASNCIAPKALVEKYLAVTAANPRRFASISDTRITGFCPYTNNLAAGTFTPGSAGSVLYGVTYDPLTYADVGQNQGRGFYADLSGRELPNAPHWTFNLGGQYALPIDAWKATLRADYYAQGASWARVYNAVNDRLRGWDNVNLALTVERPASGLAFQFYVKNVFNKTPITGAFINSDDSGLTTNVFTLDPRIFGFSMAKRF</sequence>
<dbReference type="AlphaFoldDB" id="A0A7X5ZWP4"/>
<comment type="caution">
    <text evidence="15">The sequence shown here is derived from an EMBL/GenBank/DDBJ whole genome shotgun (WGS) entry which is preliminary data.</text>
</comment>
<dbReference type="RefSeq" id="WP_167300295.1">
    <property type="nucleotide sequence ID" value="NZ_JAASQV010000002.1"/>
</dbReference>
<dbReference type="Gene3D" id="3.55.50.30">
    <property type="match status" value="1"/>
</dbReference>
<dbReference type="Gene3D" id="2.40.170.20">
    <property type="entry name" value="TonB-dependent receptor, beta-barrel domain"/>
    <property type="match status" value="3"/>
</dbReference>
<evidence type="ECO:0000256" key="12">
    <source>
        <dbReference type="RuleBase" id="RU003357"/>
    </source>
</evidence>
<evidence type="ECO:0000256" key="6">
    <source>
        <dbReference type="ARBA" id="ARBA00023004"/>
    </source>
</evidence>
<dbReference type="SUPFAM" id="SSF56935">
    <property type="entry name" value="Porins"/>
    <property type="match status" value="1"/>
</dbReference>
<keyword evidence="16" id="KW-1185">Reference proteome</keyword>
<feature type="chain" id="PRO_5030821460" evidence="13">
    <location>
        <begin position="29"/>
        <end position="1090"/>
    </location>
</feature>
<feature type="domain" description="Secretin/TonB short N-terminal" evidence="14">
    <location>
        <begin position="56"/>
        <end position="107"/>
    </location>
</feature>
<dbReference type="Pfam" id="PF07660">
    <property type="entry name" value="STN"/>
    <property type="match status" value="1"/>
</dbReference>
<keyword evidence="4" id="KW-0410">Iron transport</keyword>
<accession>A0A7X5ZWP4</accession>
<dbReference type="Pfam" id="PF07715">
    <property type="entry name" value="Plug"/>
    <property type="match status" value="1"/>
</dbReference>
<dbReference type="EMBL" id="JAASQV010000002">
    <property type="protein sequence ID" value="NIJ65999.1"/>
    <property type="molecule type" value="Genomic_DNA"/>
</dbReference>
<keyword evidence="10 11" id="KW-0998">Cell outer membrane</keyword>
<keyword evidence="7" id="KW-0406">Ion transport</keyword>
<comment type="similarity">
    <text evidence="11 12">Belongs to the TonB-dependent receptor family.</text>
</comment>
<evidence type="ECO:0000256" key="1">
    <source>
        <dbReference type="ARBA" id="ARBA00004571"/>
    </source>
</evidence>
<feature type="signal peptide" evidence="13">
    <location>
        <begin position="1"/>
        <end position="28"/>
    </location>
</feature>